<keyword evidence="1" id="KW-0472">Membrane</keyword>
<keyword evidence="1" id="KW-0812">Transmembrane</keyword>
<accession>A0A2M7QBV1</accession>
<name>A0A2M7QBV1_9BACT</name>
<dbReference type="EMBL" id="PFLF01000096">
    <property type="protein sequence ID" value="PIY68705.1"/>
    <property type="molecule type" value="Genomic_DNA"/>
</dbReference>
<gene>
    <name evidence="2" type="ORF">COY90_04510</name>
</gene>
<sequence>MMTNIVLAFFFGWLMMLSYMVITMKYHYLRLITRTKQRTIDEILDILLKQNEDIQKHQEIMRQELSALDSSFKRGFHKVGVQRFDAFGKTEGEHSFVVALLNDMNSGFVLNFIYVHDSIRTYIKMVKDGKGEKYELSSEESKAIAKAT</sequence>
<evidence type="ECO:0000256" key="1">
    <source>
        <dbReference type="SAM" id="Phobius"/>
    </source>
</evidence>
<dbReference type="Pfam" id="PF14584">
    <property type="entry name" value="DUF4446"/>
    <property type="match status" value="1"/>
</dbReference>
<dbReference type="InterPro" id="IPR027981">
    <property type="entry name" value="DUF4446"/>
</dbReference>
<dbReference type="Proteomes" id="UP000230108">
    <property type="component" value="Unassembled WGS sequence"/>
</dbReference>
<evidence type="ECO:0000313" key="3">
    <source>
        <dbReference type="Proteomes" id="UP000230108"/>
    </source>
</evidence>
<feature type="transmembrane region" description="Helical" evidence="1">
    <location>
        <begin position="6"/>
        <end position="28"/>
    </location>
</feature>
<keyword evidence="1" id="KW-1133">Transmembrane helix</keyword>
<evidence type="ECO:0000313" key="2">
    <source>
        <dbReference type="EMBL" id="PIY68705.1"/>
    </source>
</evidence>
<proteinExistence type="predicted"/>
<organism evidence="2 3">
    <name type="scientific">Candidatus Roizmanbacteria bacterium CG_4_10_14_0_8_um_filter_39_9</name>
    <dbReference type="NCBI Taxonomy" id="1974829"/>
    <lineage>
        <taxon>Bacteria</taxon>
        <taxon>Candidatus Roizmaniibacteriota</taxon>
    </lineage>
</organism>
<dbReference type="AlphaFoldDB" id="A0A2M7QBV1"/>
<reference evidence="3" key="1">
    <citation type="submission" date="2017-09" db="EMBL/GenBank/DDBJ databases">
        <title>Depth-based differentiation of microbial function through sediment-hosted aquifers and enrichment of novel symbionts in the deep terrestrial subsurface.</title>
        <authorList>
            <person name="Probst A.J."/>
            <person name="Ladd B."/>
            <person name="Jarett J.K."/>
            <person name="Geller-Mcgrath D.E."/>
            <person name="Sieber C.M.K."/>
            <person name="Emerson J.B."/>
            <person name="Anantharaman K."/>
            <person name="Thomas B.C."/>
            <person name="Malmstrom R."/>
            <person name="Stieglmeier M."/>
            <person name="Klingl A."/>
            <person name="Woyke T."/>
            <person name="Ryan C.M."/>
            <person name="Banfield J.F."/>
        </authorList>
    </citation>
    <scope>NUCLEOTIDE SEQUENCE [LARGE SCALE GENOMIC DNA]</scope>
</reference>
<protein>
    <recommendedName>
        <fullName evidence="4">DUF4446 domain-containing protein</fullName>
    </recommendedName>
</protein>
<evidence type="ECO:0008006" key="4">
    <source>
        <dbReference type="Google" id="ProtNLM"/>
    </source>
</evidence>
<comment type="caution">
    <text evidence="2">The sequence shown here is derived from an EMBL/GenBank/DDBJ whole genome shotgun (WGS) entry which is preliminary data.</text>
</comment>